<protein>
    <submittedName>
        <fullName evidence="1">NHl repeat unit of beta-propeller protein</fullName>
    </submittedName>
</protein>
<dbReference type="InterPro" id="IPR011042">
    <property type="entry name" value="6-blade_b-propeller_TolB-like"/>
</dbReference>
<dbReference type="PANTHER" id="PTHR42754">
    <property type="entry name" value="ENDOGLUCANASE"/>
    <property type="match status" value="1"/>
</dbReference>
<keyword evidence="2" id="KW-1185">Reference proteome</keyword>
<dbReference type="Proteomes" id="UP001162001">
    <property type="component" value="Segment"/>
</dbReference>
<evidence type="ECO:0000313" key="2">
    <source>
        <dbReference type="Proteomes" id="UP001162001"/>
    </source>
</evidence>
<dbReference type="SUPFAM" id="SSF101898">
    <property type="entry name" value="NHL repeat"/>
    <property type="match status" value="1"/>
</dbReference>
<dbReference type="Gene3D" id="2.120.10.30">
    <property type="entry name" value="TolB, C-terminal domain"/>
    <property type="match status" value="1"/>
</dbReference>
<gene>
    <name evidence="1" type="ORF">Fadolivirus_1_1313</name>
</gene>
<dbReference type="EMBL" id="MT418680">
    <property type="protein sequence ID" value="QKF94771.1"/>
    <property type="molecule type" value="Genomic_DNA"/>
</dbReference>
<dbReference type="Gene3D" id="2.40.10.500">
    <property type="match status" value="1"/>
</dbReference>
<reference evidence="1 2" key="1">
    <citation type="submission" date="2020-04" db="EMBL/GenBank/DDBJ databases">
        <title>Advantages and limits of metagenomic assembly and binning of a giant virus.</title>
        <authorList>
            <person name="Schulz F."/>
            <person name="Andreani J."/>
            <person name="Francis R."/>
            <person name="Boudjemaa H."/>
            <person name="Bou Khalil J.Y."/>
            <person name="Lee J."/>
            <person name="La Scola B."/>
            <person name="Woyke T."/>
        </authorList>
    </citation>
    <scope>NUCLEOTIDE SEQUENCE [LARGE SCALE GENOMIC DNA]</scope>
    <source>
        <strain evidence="1 2">FV1/VV64</strain>
    </source>
</reference>
<accession>A0A7D3UVF0</accession>
<sequence length="568" mass="62235">MTEPVLEWIKQEPVFNTTGNDSTPSIAIDRNGNSYVAYCTAGTVSGGTFLGGACDIVVFKLDTNGNHLWSKQQSVFNTNGDDYWPGIAVDSNDNVYVTYYTSGTVSGGTKSGSADIVVFKLDTNGNHQWSRQQTVFNNNNASVLPSIAVDVNGNIYIAYQSYGTVSGGIFFGGLGTDIVVFKLDTNGNHLWNKQQPIFNTSGFDLIPSIDVDDKGNVYVAYMSEKTVSGGIKSGFYDIIVFKLNTNGVHQWSKQQPIFNTSGFNESPSLALDGNGNIYIAYASSGTVSGGTPSGSSDIIVFKLDTNGVHQWNKQQSVFNTNNFDADPSITVDNNGNVYITYYTFGTVSGGVSSGELDIVVFKLDTNGINKWSHQESILNTITNDQTPSIGIDNNGNVYISYVTYGTVSGGTLNGGSDIVVFKLGKQLKQDNTFKPIADCFSAYLGNEFIKIDSDMLVVIHGFIELLSQRICKMKKIKHNCKEIKEYKSLRYQLELIETLLILNTCNDPRVNARANELLQPIFNSVNGWYSSDPQYSKFTELIYRCNGVVKTWEPVITESIKDAILLVC</sequence>
<evidence type="ECO:0000313" key="1">
    <source>
        <dbReference type="EMBL" id="QKF94771.1"/>
    </source>
</evidence>
<name>A0A7D3UVF0_9VIRU</name>
<proteinExistence type="predicted"/>
<organism evidence="1 2">
    <name type="scientific">Fadolivirus FV1/VV64</name>
    <dbReference type="NCBI Taxonomy" id="3070911"/>
    <lineage>
        <taxon>Viruses</taxon>
        <taxon>Varidnaviria</taxon>
        <taxon>Bamfordvirae</taxon>
        <taxon>Nucleocytoviricota</taxon>
        <taxon>Megaviricetes</taxon>
        <taxon>Imitervirales</taxon>
        <taxon>Mimiviridae</taxon>
        <taxon>Klosneuvirinae</taxon>
        <taxon>Fadolivirus</taxon>
        <taxon>Fadolivirus algeromassiliense</taxon>
    </lineage>
</organism>
<dbReference type="PANTHER" id="PTHR42754:SF1">
    <property type="entry name" value="LIPOPROTEIN"/>
    <property type="match status" value="1"/>
</dbReference>